<evidence type="ECO:0000259" key="3">
    <source>
        <dbReference type="Pfam" id="PF08240"/>
    </source>
</evidence>
<reference evidence="4 5" key="1">
    <citation type="submission" date="2024-06" db="EMBL/GenBank/DDBJ databases">
        <title>Sorghum-associated microbial communities from plants grown in Nebraska, USA.</title>
        <authorList>
            <person name="Schachtman D."/>
        </authorList>
    </citation>
    <scope>NUCLEOTIDE SEQUENCE [LARGE SCALE GENOMIC DNA]</scope>
    <source>
        <strain evidence="4 5">736</strain>
    </source>
</reference>
<dbReference type="InterPro" id="IPR013149">
    <property type="entry name" value="ADH-like_C"/>
</dbReference>
<feature type="domain" description="Alcohol dehydrogenase-like N-terminal" evidence="3">
    <location>
        <begin position="30"/>
        <end position="150"/>
    </location>
</feature>
<dbReference type="Pfam" id="PF00107">
    <property type="entry name" value="ADH_zinc_N"/>
    <property type="match status" value="1"/>
</dbReference>
<dbReference type="PANTHER" id="PTHR43401">
    <property type="entry name" value="L-THREONINE 3-DEHYDROGENASE"/>
    <property type="match status" value="1"/>
</dbReference>
<proteinExistence type="predicted"/>
<accession>A0ABV2PJR9</accession>
<dbReference type="Pfam" id="PF08240">
    <property type="entry name" value="ADH_N"/>
    <property type="match status" value="1"/>
</dbReference>
<feature type="domain" description="Alcohol dehydrogenase-like C-terminal" evidence="2">
    <location>
        <begin position="190"/>
        <end position="314"/>
    </location>
</feature>
<protein>
    <submittedName>
        <fullName evidence="4">L-iditol 2-dehydrogenase</fullName>
        <ecNumber evidence="4">1.1.1.14</ecNumber>
    </submittedName>
</protein>
<dbReference type="SUPFAM" id="SSF50129">
    <property type="entry name" value="GroES-like"/>
    <property type="match status" value="1"/>
</dbReference>
<evidence type="ECO:0000256" key="1">
    <source>
        <dbReference type="ARBA" id="ARBA00023002"/>
    </source>
</evidence>
<dbReference type="Gene3D" id="3.40.50.720">
    <property type="entry name" value="NAD(P)-binding Rossmann-like Domain"/>
    <property type="match status" value="1"/>
</dbReference>
<dbReference type="EC" id="1.1.1.14" evidence="4"/>
<comment type="caution">
    <text evidence="4">The sequence shown here is derived from an EMBL/GenBank/DDBJ whole genome shotgun (WGS) entry which is preliminary data.</text>
</comment>
<name>A0ABV2PJR9_9BACI</name>
<dbReference type="GO" id="GO:0003939">
    <property type="term" value="F:L-iditol 2-dehydrogenase (NAD+) activity"/>
    <property type="evidence" value="ECO:0007669"/>
    <property type="project" value="UniProtKB-EC"/>
</dbReference>
<evidence type="ECO:0000313" key="4">
    <source>
        <dbReference type="EMBL" id="MET4561187.1"/>
    </source>
</evidence>
<dbReference type="SUPFAM" id="SSF51735">
    <property type="entry name" value="NAD(P)-binding Rossmann-fold domains"/>
    <property type="match status" value="1"/>
</dbReference>
<dbReference type="InterPro" id="IPR050129">
    <property type="entry name" value="Zn_alcohol_dh"/>
</dbReference>
<dbReference type="InterPro" id="IPR011032">
    <property type="entry name" value="GroES-like_sf"/>
</dbReference>
<dbReference type="Proteomes" id="UP001549363">
    <property type="component" value="Unassembled WGS sequence"/>
</dbReference>
<evidence type="ECO:0000259" key="2">
    <source>
        <dbReference type="Pfam" id="PF00107"/>
    </source>
</evidence>
<evidence type="ECO:0000313" key="5">
    <source>
        <dbReference type="Proteomes" id="UP001549363"/>
    </source>
</evidence>
<dbReference type="InterPro" id="IPR013154">
    <property type="entry name" value="ADH-like_N"/>
</dbReference>
<dbReference type="Gene3D" id="3.90.180.10">
    <property type="entry name" value="Medium-chain alcohol dehydrogenases, catalytic domain"/>
    <property type="match status" value="1"/>
</dbReference>
<keyword evidence="5" id="KW-1185">Reference proteome</keyword>
<dbReference type="InterPro" id="IPR036291">
    <property type="entry name" value="NAD(P)-bd_dom_sf"/>
</dbReference>
<gene>
    <name evidence="4" type="ORF">ABIA69_002332</name>
</gene>
<keyword evidence="1 4" id="KW-0560">Oxidoreductase</keyword>
<dbReference type="PANTHER" id="PTHR43401:SF2">
    <property type="entry name" value="L-THREONINE 3-DEHYDROGENASE"/>
    <property type="match status" value="1"/>
</dbReference>
<dbReference type="EMBL" id="JBEPSB010000009">
    <property type="protein sequence ID" value="MET4561187.1"/>
    <property type="molecule type" value="Genomic_DNA"/>
</dbReference>
<organism evidence="4 5">
    <name type="scientific">Lysinibacillus parviboronicapiens</name>
    <dbReference type="NCBI Taxonomy" id="436516"/>
    <lineage>
        <taxon>Bacteria</taxon>
        <taxon>Bacillati</taxon>
        <taxon>Bacillota</taxon>
        <taxon>Bacilli</taxon>
        <taxon>Bacillales</taxon>
        <taxon>Bacillaceae</taxon>
        <taxon>Lysinibacillus</taxon>
    </lineage>
</organism>
<sequence>MAMKYQALVKCSTKKKDVQFKTYTVPELDRNECLLKVSAVGICGSDLHMYDGHGGYDWVTYPLVLGHEVTGTVIAMGAAGDKTLLNKRVVINPYKSCGVCDYCQRGETNCCDFNDYKFIKTPTEALRYGFREAGGMGQYMVADINNIIVIDDTVCDEVAAISEALAVSYTAVLKVTDYKKKSILVVGPGPIGLGVAAILVGAGNEQTHMLGVPQDQSRLQLAKEIGVQATFVAMEELFHDKFSGYDAIIDCSGHPAIPKEAIRLLKRGGQLVLVGINSAEFSVPMDQIVRGEIMIKGSYGITQANFQAVLQMAADSKYPFNKLVAHTVSFKDSLDGFESALNKVNGKVVIHFKEEI</sequence>